<dbReference type="AlphaFoldDB" id="A0AAV4GZH1"/>
<gene>
    <name evidence="1" type="ORF">ElyMa_002549400</name>
</gene>
<reference evidence="1 2" key="1">
    <citation type="journal article" date="2021" name="Elife">
        <title>Chloroplast acquisition without the gene transfer in kleptoplastic sea slugs, Plakobranchus ocellatus.</title>
        <authorList>
            <person name="Maeda T."/>
            <person name="Takahashi S."/>
            <person name="Yoshida T."/>
            <person name="Shimamura S."/>
            <person name="Takaki Y."/>
            <person name="Nagai Y."/>
            <person name="Toyoda A."/>
            <person name="Suzuki Y."/>
            <person name="Arimoto A."/>
            <person name="Ishii H."/>
            <person name="Satoh N."/>
            <person name="Nishiyama T."/>
            <person name="Hasebe M."/>
            <person name="Maruyama T."/>
            <person name="Minagawa J."/>
            <person name="Obokata J."/>
            <person name="Shigenobu S."/>
        </authorList>
    </citation>
    <scope>NUCLEOTIDE SEQUENCE [LARGE SCALE GENOMIC DNA]</scope>
</reference>
<accession>A0AAV4GZH1</accession>
<dbReference type="Proteomes" id="UP000762676">
    <property type="component" value="Unassembled WGS sequence"/>
</dbReference>
<organism evidence="1 2">
    <name type="scientific">Elysia marginata</name>
    <dbReference type="NCBI Taxonomy" id="1093978"/>
    <lineage>
        <taxon>Eukaryota</taxon>
        <taxon>Metazoa</taxon>
        <taxon>Spiralia</taxon>
        <taxon>Lophotrochozoa</taxon>
        <taxon>Mollusca</taxon>
        <taxon>Gastropoda</taxon>
        <taxon>Heterobranchia</taxon>
        <taxon>Euthyneura</taxon>
        <taxon>Panpulmonata</taxon>
        <taxon>Sacoglossa</taxon>
        <taxon>Placobranchoidea</taxon>
        <taxon>Plakobranchidae</taxon>
        <taxon>Elysia</taxon>
    </lineage>
</organism>
<name>A0AAV4GZH1_9GAST</name>
<keyword evidence="2" id="KW-1185">Reference proteome</keyword>
<protein>
    <submittedName>
        <fullName evidence="1">Uncharacterized protein</fullName>
    </submittedName>
</protein>
<proteinExistence type="predicted"/>
<dbReference type="EMBL" id="BMAT01005247">
    <property type="protein sequence ID" value="GFR89720.1"/>
    <property type="molecule type" value="Genomic_DNA"/>
</dbReference>
<sequence length="107" mass="11643">MREGQDHQNLFLLTLGGPLVQPEGNRARIDRREIFISHRSGKSWFGQFSAGGQCGAGMSHTISIAGYWGTDRQIADAVTVELADGKTTGRLSLDHQNLALSPGLHRT</sequence>
<comment type="caution">
    <text evidence="1">The sequence shown here is derived from an EMBL/GenBank/DDBJ whole genome shotgun (WGS) entry which is preliminary data.</text>
</comment>
<evidence type="ECO:0000313" key="2">
    <source>
        <dbReference type="Proteomes" id="UP000762676"/>
    </source>
</evidence>
<evidence type="ECO:0000313" key="1">
    <source>
        <dbReference type="EMBL" id="GFR89720.1"/>
    </source>
</evidence>